<sequence length="52" mass="5997">MPKSPLVPNKPLFLGRIQHRRNFYGSETELREQEDSGTDLEWGILVRVNANS</sequence>
<dbReference type="AlphaFoldDB" id="A0A0A9EFW7"/>
<proteinExistence type="predicted"/>
<name>A0A0A9EFW7_ARUDO</name>
<organism evidence="1">
    <name type="scientific">Arundo donax</name>
    <name type="common">Giant reed</name>
    <name type="synonym">Donax arundinaceus</name>
    <dbReference type="NCBI Taxonomy" id="35708"/>
    <lineage>
        <taxon>Eukaryota</taxon>
        <taxon>Viridiplantae</taxon>
        <taxon>Streptophyta</taxon>
        <taxon>Embryophyta</taxon>
        <taxon>Tracheophyta</taxon>
        <taxon>Spermatophyta</taxon>
        <taxon>Magnoliopsida</taxon>
        <taxon>Liliopsida</taxon>
        <taxon>Poales</taxon>
        <taxon>Poaceae</taxon>
        <taxon>PACMAD clade</taxon>
        <taxon>Arundinoideae</taxon>
        <taxon>Arundineae</taxon>
        <taxon>Arundo</taxon>
    </lineage>
</organism>
<dbReference type="EMBL" id="GBRH01199977">
    <property type="protein sequence ID" value="JAD97918.1"/>
    <property type="molecule type" value="Transcribed_RNA"/>
</dbReference>
<protein>
    <submittedName>
        <fullName evidence="1">Uncharacterized protein</fullName>
    </submittedName>
</protein>
<accession>A0A0A9EFW7</accession>
<reference evidence="1" key="2">
    <citation type="journal article" date="2015" name="Data Brief">
        <title>Shoot transcriptome of the giant reed, Arundo donax.</title>
        <authorList>
            <person name="Barrero R.A."/>
            <person name="Guerrero F.D."/>
            <person name="Moolhuijzen P."/>
            <person name="Goolsby J.A."/>
            <person name="Tidwell J."/>
            <person name="Bellgard S.E."/>
            <person name="Bellgard M.I."/>
        </authorList>
    </citation>
    <scope>NUCLEOTIDE SEQUENCE</scope>
    <source>
        <tissue evidence="1">Shoot tissue taken approximately 20 cm above the soil surface</tissue>
    </source>
</reference>
<reference evidence="1" key="1">
    <citation type="submission" date="2014-09" db="EMBL/GenBank/DDBJ databases">
        <authorList>
            <person name="Magalhaes I.L.F."/>
            <person name="Oliveira U."/>
            <person name="Santos F.R."/>
            <person name="Vidigal T.H.D.A."/>
            <person name="Brescovit A.D."/>
            <person name="Santos A.J."/>
        </authorList>
    </citation>
    <scope>NUCLEOTIDE SEQUENCE</scope>
    <source>
        <tissue evidence="1">Shoot tissue taken approximately 20 cm above the soil surface</tissue>
    </source>
</reference>
<evidence type="ECO:0000313" key="1">
    <source>
        <dbReference type="EMBL" id="JAD97918.1"/>
    </source>
</evidence>